<feature type="region of interest" description="Disordered" evidence="7">
    <location>
        <begin position="458"/>
        <end position="506"/>
    </location>
</feature>
<feature type="transmembrane region" description="Helical" evidence="8">
    <location>
        <begin position="291"/>
        <end position="311"/>
    </location>
</feature>
<keyword evidence="12" id="KW-0675">Receptor</keyword>
<dbReference type="GO" id="GO:0042147">
    <property type="term" value="P:retrograde transport, endosome to Golgi"/>
    <property type="evidence" value="ECO:0007669"/>
    <property type="project" value="TreeGrafter"/>
</dbReference>
<evidence type="ECO:0000256" key="9">
    <source>
        <dbReference type="SAM" id="SignalP"/>
    </source>
</evidence>
<evidence type="ECO:0000259" key="11">
    <source>
        <dbReference type="Pfam" id="PF21902"/>
    </source>
</evidence>
<feature type="transmembrane region" description="Helical" evidence="8">
    <location>
        <begin position="248"/>
        <end position="279"/>
    </location>
</feature>
<evidence type="ECO:0000256" key="5">
    <source>
        <dbReference type="ARBA" id="ARBA00022989"/>
    </source>
</evidence>
<evidence type="ECO:0000256" key="2">
    <source>
        <dbReference type="ARBA" id="ARBA00007883"/>
    </source>
</evidence>
<feature type="transmembrane region" description="Helical" evidence="8">
    <location>
        <begin position="317"/>
        <end position="342"/>
    </location>
</feature>
<evidence type="ECO:0000256" key="6">
    <source>
        <dbReference type="ARBA" id="ARBA00023136"/>
    </source>
</evidence>
<dbReference type="RefSeq" id="XP_056039426.1">
    <property type="nucleotide sequence ID" value="XM_056183476.1"/>
</dbReference>
<feature type="transmembrane region" description="Helical" evidence="8">
    <location>
        <begin position="363"/>
        <end position="386"/>
    </location>
</feature>
<dbReference type="GO" id="GO:0016020">
    <property type="term" value="C:membrane"/>
    <property type="evidence" value="ECO:0007669"/>
    <property type="project" value="UniProtKB-SubCell"/>
</dbReference>
<evidence type="ECO:0000313" key="12">
    <source>
        <dbReference type="EMBL" id="WBW75183.1"/>
    </source>
</evidence>
<organism evidence="12 13">
    <name type="scientific">Schizosaccharomyces osmophilus</name>
    <dbReference type="NCBI Taxonomy" id="2545709"/>
    <lineage>
        <taxon>Eukaryota</taxon>
        <taxon>Fungi</taxon>
        <taxon>Dikarya</taxon>
        <taxon>Ascomycota</taxon>
        <taxon>Taphrinomycotina</taxon>
        <taxon>Schizosaccharomycetes</taxon>
        <taxon>Schizosaccharomycetales</taxon>
        <taxon>Schizosaccharomycetaceae</taxon>
        <taxon>Schizosaccharomyces</taxon>
    </lineage>
</organism>
<keyword evidence="6 8" id="KW-0472">Membrane</keyword>
<dbReference type="PANTHER" id="PTHR21229">
    <property type="entry name" value="LUNG SEVEN TRANSMEMBRANE RECEPTOR"/>
    <property type="match status" value="1"/>
</dbReference>
<keyword evidence="13" id="KW-1185">Reference proteome</keyword>
<comment type="subcellular location">
    <subcellularLocation>
        <location evidence="1">Membrane</location>
        <topology evidence="1">Multi-pass membrane protein</topology>
    </subcellularLocation>
</comment>
<dbReference type="AlphaFoldDB" id="A0AAF0AZJ4"/>
<accession>A0AAF0AZJ4</accession>
<dbReference type="GO" id="GO:0005794">
    <property type="term" value="C:Golgi apparatus"/>
    <property type="evidence" value="ECO:0007669"/>
    <property type="project" value="TreeGrafter"/>
</dbReference>
<keyword evidence="4 9" id="KW-0732">Signal</keyword>
<protein>
    <submittedName>
        <fullName evidence="12">Seven transmembrane receptor protein</fullName>
    </submittedName>
</protein>
<reference evidence="12 13" key="1">
    <citation type="journal article" date="2023" name="G3 (Bethesda)">
        <title>A high-quality reference genome for the fission yeast Schizosaccharomyces osmophilus.</title>
        <authorList>
            <person name="Jia G.S."/>
            <person name="Zhang W.C."/>
            <person name="Liang Y."/>
            <person name="Liu X.H."/>
            <person name="Rhind N."/>
            <person name="Pidoux A."/>
            <person name="Brysch-Herzberg M."/>
            <person name="Du L.L."/>
        </authorList>
    </citation>
    <scope>NUCLEOTIDE SEQUENCE [LARGE SCALE GENOMIC DNA]</scope>
    <source>
        <strain evidence="12 13">CBS 15793</strain>
    </source>
</reference>
<dbReference type="Pfam" id="PF21902">
    <property type="entry name" value="PTM1-like_N"/>
    <property type="match status" value="1"/>
</dbReference>
<dbReference type="GO" id="GO:0005829">
    <property type="term" value="C:cytosol"/>
    <property type="evidence" value="ECO:0007669"/>
    <property type="project" value="GOC"/>
</dbReference>
<feature type="domain" description="GOST seven transmembrane" evidence="10">
    <location>
        <begin position="179"/>
        <end position="431"/>
    </location>
</feature>
<evidence type="ECO:0000256" key="1">
    <source>
        <dbReference type="ARBA" id="ARBA00004141"/>
    </source>
</evidence>
<evidence type="ECO:0000256" key="7">
    <source>
        <dbReference type="SAM" id="MobiDB-lite"/>
    </source>
</evidence>
<dbReference type="PANTHER" id="PTHR21229:SF1">
    <property type="entry name" value="GH17801P"/>
    <property type="match status" value="1"/>
</dbReference>
<keyword evidence="3 8" id="KW-0812">Transmembrane</keyword>
<dbReference type="InterPro" id="IPR053937">
    <property type="entry name" value="GOST_TM"/>
</dbReference>
<gene>
    <name evidence="12" type="ORF">SOMG_04697</name>
</gene>
<sequence length="506" mass="57506">MPILRLLLVGCLVCMQSILAYASDNKSLLTEDIMASQICNGMYAKDGSVSEIKLNVDELQSSFDGAIRLLIFNWKEVDAVGLVGEDKERHYICDYPEIEADMCTEEQYGLYLVDDVKSHGSVFSDFINAKAMDSPFVYPVVETGLYCVFTAPLEGAKEMYTISVTWENYFGELDATEYPHLFLNPVLLIMNVIVAIWWSFVMLRYRHDLLQIQKYISGVVALSLACGFISSGYFFYANANGYTNSSKVFAFFLSIFQAARQSYFGFLVLIVSLGYSIVVPTLGSLLRKCQILGGLQFVALSFFLTSLFVSPNNQESFVLMFAAPIFLFTIFAMFFWIVLALNNTIQDLRLRKQTVKAQMYTRLWVVICFGIIAYGAIVIANAVLIGINGQMNYYLKYWKLLWFLDYGYADILSFFLMVTILYIWRPTENNRRFAMSEQVAQDVDEFEMTSSVSHESLPMYQEQSNSEAQHGARTGNADEHQALFAVDDESDDETSYRANEDKQKPV</sequence>
<dbReference type="KEGG" id="som:SOMG_04697"/>
<dbReference type="InterPro" id="IPR009637">
    <property type="entry name" value="GPR107/GPR108-like"/>
</dbReference>
<dbReference type="InterPro" id="IPR053938">
    <property type="entry name" value="PTM1-like_N"/>
</dbReference>
<feature type="domain" description="PTM1-like N-terminal" evidence="11">
    <location>
        <begin position="36"/>
        <end position="168"/>
    </location>
</feature>
<evidence type="ECO:0000256" key="4">
    <source>
        <dbReference type="ARBA" id="ARBA00022729"/>
    </source>
</evidence>
<dbReference type="Proteomes" id="UP001212411">
    <property type="component" value="Chromosome 3"/>
</dbReference>
<evidence type="ECO:0000259" key="10">
    <source>
        <dbReference type="Pfam" id="PF06814"/>
    </source>
</evidence>
<name>A0AAF0AZJ4_9SCHI</name>
<feature type="transmembrane region" description="Helical" evidence="8">
    <location>
        <begin position="215"/>
        <end position="236"/>
    </location>
</feature>
<feature type="transmembrane region" description="Helical" evidence="8">
    <location>
        <begin position="182"/>
        <end position="203"/>
    </location>
</feature>
<dbReference type="GeneID" id="80878165"/>
<dbReference type="Pfam" id="PF06814">
    <property type="entry name" value="GOST_TM"/>
    <property type="match status" value="1"/>
</dbReference>
<feature type="chain" id="PRO_5041930745" evidence="9">
    <location>
        <begin position="23"/>
        <end position="506"/>
    </location>
</feature>
<proteinExistence type="inferred from homology"/>
<feature type="compositionally biased region" description="Basic and acidic residues" evidence="7">
    <location>
        <begin position="494"/>
        <end position="506"/>
    </location>
</feature>
<feature type="transmembrane region" description="Helical" evidence="8">
    <location>
        <begin position="406"/>
        <end position="424"/>
    </location>
</feature>
<evidence type="ECO:0000256" key="8">
    <source>
        <dbReference type="SAM" id="Phobius"/>
    </source>
</evidence>
<evidence type="ECO:0000256" key="3">
    <source>
        <dbReference type="ARBA" id="ARBA00022692"/>
    </source>
</evidence>
<feature type="signal peptide" evidence="9">
    <location>
        <begin position="1"/>
        <end position="22"/>
    </location>
</feature>
<evidence type="ECO:0000313" key="13">
    <source>
        <dbReference type="Proteomes" id="UP001212411"/>
    </source>
</evidence>
<dbReference type="EMBL" id="CP115613">
    <property type="protein sequence ID" value="WBW75183.1"/>
    <property type="molecule type" value="Genomic_DNA"/>
</dbReference>
<comment type="similarity">
    <text evidence="2">Belongs to the LU7TM family.</text>
</comment>
<keyword evidence="5 8" id="KW-1133">Transmembrane helix</keyword>